<evidence type="ECO:0000313" key="2">
    <source>
        <dbReference type="EMBL" id="KZZ98930.1"/>
    </source>
</evidence>
<evidence type="ECO:0000313" key="3">
    <source>
        <dbReference type="Proteomes" id="UP000078544"/>
    </source>
</evidence>
<evidence type="ECO:0008006" key="4">
    <source>
        <dbReference type="Google" id="ProtNLM"/>
    </source>
</evidence>
<keyword evidence="3" id="KW-1185">Reference proteome</keyword>
<dbReference type="AlphaFoldDB" id="A0A166PTF9"/>
<organism evidence="2 3">
    <name type="scientific">Moelleriella libera RCEF 2490</name>
    <dbReference type="NCBI Taxonomy" id="1081109"/>
    <lineage>
        <taxon>Eukaryota</taxon>
        <taxon>Fungi</taxon>
        <taxon>Dikarya</taxon>
        <taxon>Ascomycota</taxon>
        <taxon>Pezizomycotina</taxon>
        <taxon>Sordariomycetes</taxon>
        <taxon>Hypocreomycetidae</taxon>
        <taxon>Hypocreales</taxon>
        <taxon>Clavicipitaceae</taxon>
        <taxon>Moelleriella</taxon>
    </lineage>
</organism>
<sequence length="113" mass="11838">MRALYLSASNQGSLPWLFSSSPLPPPPPPPPPSNKINNINGNNAQSISCGNGAQPYCCSASSTDGDNNSQYKCVYLKGSCDAIAVCCNNNNNGQTNSAKQYCSAFGNAKVIFV</sequence>
<comment type="caution">
    <text evidence="2">The sequence shown here is derived from an EMBL/GenBank/DDBJ whole genome shotgun (WGS) entry which is preliminary data.</text>
</comment>
<name>A0A166PTF9_9HYPO</name>
<feature type="compositionally biased region" description="Pro residues" evidence="1">
    <location>
        <begin position="22"/>
        <end position="33"/>
    </location>
</feature>
<proteinExistence type="predicted"/>
<dbReference type="EMBL" id="AZGY01000004">
    <property type="protein sequence ID" value="KZZ98930.1"/>
    <property type="molecule type" value="Genomic_DNA"/>
</dbReference>
<gene>
    <name evidence="2" type="ORF">AAL_02481</name>
</gene>
<accession>A0A166PTF9</accession>
<dbReference type="Proteomes" id="UP000078544">
    <property type="component" value="Unassembled WGS sequence"/>
</dbReference>
<reference evidence="2 3" key="1">
    <citation type="journal article" date="2016" name="Genome Biol. Evol.">
        <title>Divergent and convergent evolution of fungal pathogenicity.</title>
        <authorList>
            <person name="Shang Y."/>
            <person name="Xiao G."/>
            <person name="Zheng P."/>
            <person name="Cen K."/>
            <person name="Zhan S."/>
            <person name="Wang C."/>
        </authorList>
    </citation>
    <scope>NUCLEOTIDE SEQUENCE [LARGE SCALE GENOMIC DNA]</scope>
    <source>
        <strain evidence="2 3">RCEF 2490</strain>
    </source>
</reference>
<protein>
    <recommendedName>
        <fullName evidence="4">Hydrophobin</fullName>
    </recommendedName>
</protein>
<evidence type="ECO:0000256" key="1">
    <source>
        <dbReference type="SAM" id="MobiDB-lite"/>
    </source>
</evidence>
<dbReference type="OrthoDB" id="5031571at2759"/>
<feature type="region of interest" description="Disordered" evidence="1">
    <location>
        <begin position="1"/>
        <end position="40"/>
    </location>
</feature>